<name>A0ABN1QLQ7_9PSEU</name>
<dbReference type="Proteomes" id="UP001499967">
    <property type="component" value="Unassembled WGS sequence"/>
</dbReference>
<sequence>MPALQHLEVLADGHRGDAEAAHEVGHADPAVDVEQAQHLLLPLVLRDARHARTVRSTAVTVNEQFGNR</sequence>
<keyword evidence="2" id="KW-1185">Reference proteome</keyword>
<comment type="caution">
    <text evidence="1">The sequence shown here is derived from an EMBL/GenBank/DDBJ whole genome shotgun (WGS) entry which is preliminary data.</text>
</comment>
<proteinExistence type="predicted"/>
<gene>
    <name evidence="1" type="ORF">GCM10009559_42000</name>
</gene>
<protein>
    <submittedName>
        <fullName evidence="1">Uncharacterized protein</fullName>
    </submittedName>
</protein>
<reference evidence="1 2" key="1">
    <citation type="journal article" date="2019" name="Int. J. Syst. Evol. Microbiol.">
        <title>The Global Catalogue of Microorganisms (GCM) 10K type strain sequencing project: providing services to taxonomists for standard genome sequencing and annotation.</title>
        <authorList>
            <consortium name="The Broad Institute Genomics Platform"/>
            <consortium name="The Broad Institute Genome Sequencing Center for Infectious Disease"/>
            <person name="Wu L."/>
            <person name="Ma J."/>
        </authorList>
    </citation>
    <scope>NUCLEOTIDE SEQUENCE [LARGE SCALE GENOMIC DNA]</scope>
    <source>
        <strain evidence="1 2">JCM 11117</strain>
    </source>
</reference>
<organism evidence="1 2">
    <name type="scientific">Pseudonocardia zijingensis</name>
    <dbReference type="NCBI Taxonomy" id="153376"/>
    <lineage>
        <taxon>Bacteria</taxon>
        <taxon>Bacillati</taxon>
        <taxon>Actinomycetota</taxon>
        <taxon>Actinomycetes</taxon>
        <taxon>Pseudonocardiales</taxon>
        <taxon>Pseudonocardiaceae</taxon>
        <taxon>Pseudonocardia</taxon>
    </lineage>
</organism>
<dbReference type="EMBL" id="BAAAHP010000117">
    <property type="protein sequence ID" value="GAA0944534.1"/>
    <property type="molecule type" value="Genomic_DNA"/>
</dbReference>
<accession>A0ABN1QLQ7</accession>
<evidence type="ECO:0000313" key="2">
    <source>
        <dbReference type="Proteomes" id="UP001499967"/>
    </source>
</evidence>
<evidence type="ECO:0000313" key="1">
    <source>
        <dbReference type="EMBL" id="GAA0944534.1"/>
    </source>
</evidence>